<reference evidence="2" key="1">
    <citation type="journal article" date="2014" name="Nat. Commun.">
        <title>Genomic adaptations of the halophilic Dead Sea filamentous fungus Eurotium rubrum.</title>
        <authorList>
            <person name="Kis-Papo T."/>
            <person name="Weig A.R."/>
            <person name="Riley R."/>
            <person name="Persoh D."/>
            <person name="Salamov A."/>
            <person name="Sun H."/>
            <person name="Lipzen A."/>
            <person name="Wasser S.P."/>
            <person name="Rambold G."/>
            <person name="Grigoriev I.V."/>
            <person name="Nevo E."/>
        </authorList>
    </citation>
    <scope>NUCLEOTIDE SEQUENCE [LARGE SCALE GENOMIC DNA]</scope>
    <source>
        <strain evidence="2">CBS 135680</strain>
    </source>
</reference>
<sequence>MPLGLQFTVTYRIITQENSQKESTSENEPVEAESTLNLLNSTVYLTQHRLYLEEERSVLALKPLSKIMALIEGPIAKTQPLTMVLEQLYWNGMDMASALAILKGSLSPDSHESWKAQGRMNDRINMLYVYYSVLHTQILSPVSVFIQQSPSNGTSVRPVRLEGAIAAKCMARPRGVDLYSLCISFHIP</sequence>
<proteinExistence type="predicted"/>
<gene>
    <name evidence="1" type="ORF">EURHEDRAFT_410403</name>
</gene>
<organism evidence="1 2">
    <name type="scientific">Aspergillus ruber (strain CBS 135680)</name>
    <dbReference type="NCBI Taxonomy" id="1388766"/>
    <lineage>
        <taxon>Eukaryota</taxon>
        <taxon>Fungi</taxon>
        <taxon>Dikarya</taxon>
        <taxon>Ascomycota</taxon>
        <taxon>Pezizomycotina</taxon>
        <taxon>Eurotiomycetes</taxon>
        <taxon>Eurotiomycetidae</taxon>
        <taxon>Eurotiales</taxon>
        <taxon>Aspergillaceae</taxon>
        <taxon>Aspergillus</taxon>
        <taxon>Aspergillus subgen. Aspergillus</taxon>
    </lineage>
</organism>
<evidence type="ECO:0000313" key="1">
    <source>
        <dbReference type="EMBL" id="EYE97338.1"/>
    </source>
</evidence>
<dbReference type="STRING" id="1388766.A0A017SK41"/>
<dbReference type="EMBL" id="KK088416">
    <property type="protein sequence ID" value="EYE97338.1"/>
    <property type="molecule type" value="Genomic_DNA"/>
</dbReference>
<keyword evidence="2" id="KW-1185">Reference proteome</keyword>
<accession>A0A017SK41</accession>
<dbReference type="RefSeq" id="XP_040641026.1">
    <property type="nucleotide sequence ID" value="XM_040781345.1"/>
</dbReference>
<evidence type="ECO:0000313" key="2">
    <source>
        <dbReference type="Proteomes" id="UP000019804"/>
    </source>
</evidence>
<name>A0A017SK41_ASPRC</name>
<dbReference type="OrthoDB" id="5273647at2759"/>
<protein>
    <submittedName>
        <fullName evidence="1">Uncharacterized protein</fullName>
    </submittedName>
</protein>
<dbReference type="AlphaFoldDB" id="A0A017SK41"/>
<dbReference type="HOGENOM" id="CLU_1440761_0_0_1"/>
<dbReference type="Proteomes" id="UP000019804">
    <property type="component" value="Unassembled WGS sequence"/>
</dbReference>
<dbReference type="GeneID" id="63696469"/>